<evidence type="ECO:0000313" key="2">
    <source>
        <dbReference type="EMBL" id="ETN14038.1"/>
    </source>
</evidence>
<dbReference type="VEuPathDB" id="FungiDB:PPTG_08692"/>
<evidence type="ECO:0000313" key="3">
    <source>
        <dbReference type="Proteomes" id="UP000018817"/>
    </source>
</evidence>
<reference evidence="2 3" key="2">
    <citation type="submission" date="2013-11" db="EMBL/GenBank/DDBJ databases">
        <title>The Genome Sequence of Phytophthora parasitica INRA-310.</title>
        <authorList>
            <consortium name="The Broad Institute Genomics Platform"/>
            <person name="Russ C."/>
            <person name="Tyler B."/>
            <person name="Panabieres F."/>
            <person name="Shan W."/>
            <person name="Tripathy S."/>
            <person name="Grunwald N."/>
            <person name="Machado M."/>
            <person name="Johnson C.S."/>
            <person name="Arredondo F."/>
            <person name="Hong C."/>
            <person name="Coffey M."/>
            <person name="Young S.K."/>
            <person name="Zeng Q."/>
            <person name="Gargeya S."/>
            <person name="Fitzgerald M."/>
            <person name="Abouelleil A."/>
            <person name="Alvarado L."/>
            <person name="Chapman S.B."/>
            <person name="Gainer-Dewar J."/>
            <person name="Goldberg J."/>
            <person name="Griggs A."/>
            <person name="Gujja S."/>
            <person name="Hansen M."/>
            <person name="Howarth C."/>
            <person name="Imamovic A."/>
            <person name="Ireland A."/>
            <person name="Larimer J."/>
            <person name="McCowan C."/>
            <person name="Murphy C."/>
            <person name="Pearson M."/>
            <person name="Poon T.W."/>
            <person name="Priest M."/>
            <person name="Roberts A."/>
            <person name="Saif S."/>
            <person name="Shea T."/>
            <person name="Sykes S."/>
            <person name="Wortman J."/>
            <person name="Nusbaum C."/>
            <person name="Birren B."/>
        </authorList>
    </citation>
    <scope>NUCLEOTIDE SEQUENCE [LARGE SCALE GENOMIC DNA]</scope>
    <source>
        <strain evidence="2 3">INRA-310</strain>
    </source>
</reference>
<dbReference type="AlphaFoldDB" id="W2QLL4"/>
<dbReference type="OMA" id="KYYAYFA"/>
<dbReference type="GeneID" id="20178470"/>
<feature type="signal peptide" evidence="1">
    <location>
        <begin position="1"/>
        <end position="20"/>
    </location>
</feature>
<dbReference type="Proteomes" id="UP000018817">
    <property type="component" value="Unassembled WGS sequence"/>
</dbReference>
<name>W2QLL4_PHYN3</name>
<reference evidence="3" key="1">
    <citation type="submission" date="2011-12" db="EMBL/GenBank/DDBJ databases">
        <authorList>
            <consortium name="The Broad Institute Genome Sequencing Platform"/>
            <person name="Russ C."/>
            <person name="Tyler B."/>
            <person name="Panabieres F."/>
            <person name="Shan W."/>
            <person name="Tripathy S."/>
            <person name="Grunwald N."/>
            <person name="Machado M."/>
            <person name="Young S.K."/>
            <person name="Zeng Q."/>
            <person name="Gargeya S."/>
            <person name="Fitzgerald M."/>
            <person name="Haas B."/>
            <person name="Abouelleil A."/>
            <person name="Alvarado L."/>
            <person name="Arachchi H.M."/>
            <person name="Berlin A."/>
            <person name="Chapman S.B."/>
            <person name="Gearin G."/>
            <person name="Goldberg J."/>
            <person name="Griggs A."/>
            <person name="Gujja S."/>
            <person name="Hansen M."/>
            <person name="Heiman D."/>
            <person name="Howarth C."/>
            <person name="Larimer J."/>
            <person name="Lui A."/>
            <person name="MacDonald P.J.P."/>
            <person name="McCowen C."/>
            <person name="Montmayeur A."/>
            <person name="Murphy C."/>
            <person name="Neiman D."/>
            <person name="Pearson M."/>
            <person name="Priest M."/>
            <person name="Roberts A."/>
            <person name="Saif S."/>
            <person name="Shea T."/>
            <person name="Sisk P."/>
            <person name="Stolte C."/>
            <person name="Sykes S."/>
            <person name="Wortman J."/>
            <person name="Nusbaum C."/>
            <person name="Birren B."/>
        </authorList>
    </citation>
    <scope>NUCLEOTIDE SEQUENCE [LARGE SCALE GENOMIC DNA]</scope>
    <source>
        <strain evidence="3">INRA-310</strain>
    </source>
</reference>
<evidence type="ECO:0008006" key="4">
    <source>
        <dbReference type="Google" id="ProtNLM"/>
    </source>
</evidence>
<sequence>MRYIETLVLTLIVVLASSSAFPALPDLPFSSHPAQRRSLRASTAPKVEGINENSAERGLGKHIKVRWWLESEAPDAYVKKMLKLNGLDNAALKAHKNYKYYAYFARKSEDYLLNKWLRTDITTFDAWKNLKLDRITHRNQLNQVENTENFRVYSRYVKQFNANVASTLDAGYTPRAVMVARGSTDAEMTARTLIMAKAGIDDKVAKVLLGMTVPGHPTIPLRGNDLMKHVDYKFFTLFWEKKRKSHLGNRAAGG</sequence>
<organism evidence="2 3">
    <name type="scientific">Phytophthora nicotianae (strain INRA-310)</name>
    <name type="common">Phytophthora parasitica</name>
    <dbReference type="NCBI Taxonomy" id="761204"/>
    <lineage>
        <taxon>Eukaryota</taxon>
        <taxon>Sar</taxon>
        <taxon>Stramenopiles</taxon>
        <taxon>Oomycota</taxon>
        <taxon>Peronosporomycetes</taxon>
        <taxon>Peronosporales</taxon>
        <taxon>Peronosporaceae</taxon>
        <taxon>Phytophthora</taxon>
    </lineage>
</organism>
<dbReference type="OrthoDB" id="128682at2759"/>
<evidence type="ECO:0000256" key="1">
    <source>
        <dbReference type="SAM" id="SignalP"/>
    </source>
</evidence>
<proteinExistence type="predicted"/>
<dbReference type="STRING" id="761204.W2QLL4"/>
<accession>W2QLL4</accession>
<dbReference type="RefSeq" id="XP_008901062.1">
    <property type="nucleotide sequence ID" value="XM_008902814.1"/>
</dbReference>
<protein>
    <recommendedName>
        <fullName evidence="4">RxLR effector protein</fullName>
    </recommendedName>
</protein>
<feature type="chain" id="PRO_5004822698" description="RxLR effector protein" evidence="1">
    <location>
        <begin position="21"/>
        <end position="254"/>
    </location>
</feature>
<keyword evidence="1" id="KW-0732">Signal</keyword>
<dbReference type="EMBL" id="KI669574">
    <property type="protein sequence ID" value="ETN14038.1"/>
    <property type="molecule type" value="Genomic_DNA"/>
</dbReference>
<gene>
    <name evidence="2" type="ORF">PPTG_08692</name>
</gene>